<dbReference type="STRING" id="1445607.JCM10512_2963"/>
<feature type="coiled-coil region" evidence="1">
    <location>
        <begin position="218"/>
        <end position="245"/>
    </location>
</feature>
<keyword evidence="1" id="KW-0175">Coiled coil</keyword>
<reference evidence="2 3" key="1">
    <citation type="journal article" date="2014" name="Genome Announc.">
        <title>Draft Genome Sequence of Bacteroides reticulotermitis Strain JCM 10512T, Isolated from the Gut of a Termite.</title>
        <authorList>
            <person name="Yuki M."/>
            <person name="Oshima K."/>
            <person name="Suda W."/>
            <person name="Sakamoto M."/>
            <person name="Iida T."/>
            <person name="Hattori M."/>
            <person name="Ohkuma M."/>
        </authorList>
    </citation>
    <scope>NUCLEOTIDE SEQUENCE [LARGE SCALE GENOMIC DNA]</scope>
    <source>
        <strain evidence="2 3">JCM 10512</strain>
    </source>
</reference>
<protein>
    <submittedName>
        <fullName evidence="2">Uncharacterized protein</fullName>
    </submittedName>
</protein>
<dbReference type="Proteomes" id="UP000019131">
    <property type="component" value="Unassembled WGS sequence"/>
</dbReference>
<evidence type="ECO:0000256" key="1">
    <source>
        <dbReference type="SAM" id="Coils"/>
    </source>
</evidence>
<name>W4UUK0_9BACE</name>
<comment type="caution">
    <text evidence="2">The sequence shown here is derived from an EMBL/GenBank/DDBJ whole genome shotgun (WGS) entry which is preliminary data.</text>
</comment>
<evidence type="ECO:0000313" key="3">
    <source>
        <dbReference type="Proteomes" id="UP000019131"/>
    </source>
</evidence>
<sequence length="425" mass="47709">MGYWNHQLAKFYGTSDENAGNIREAYEESGEIAPKLLRRFGITEGNRQTLLLGMFMSQFVNPYKYTIYPGFYESCGPEGEKLIEYVEKEWKKQPHVGELPLDIIAQAIAHGDKAVAAIDKAANSVSANKDEFARLQNDMHCYREFAYAFNLKVKAAKLVLDYQWGKDIKNLEEAIPLMEQGLVHYRKLVELTDDHYLYANSMQTAQRRIPIGGDDGKNKTWKEMLVHYEKELENFKANLALLKDRQSGKVATTAASFTAWAPATVKLVASTYPTVKLGEGTSLFTNVPGKVEAIAPELKGLTAFRFDGDKQREDGTNFTFENDAPVKLLVAYFKDDQKRYAKAPKLEIDASANDYGQAEPVLTNAVRINGMPLANVHAYSFPAGKHTLMLPKGYLQVLGFTSATDMKTRNAGLAGDEETMDWLFY</sequence>
<accession>W4UUK0</accession>
<gene>
    <name evidence="2" type="ORF">JCM10512_2963</name>
</gene>
<evidence type="ECO:0000313" key="2">
    <source>
        <dbReference type="EMBL" id="GAE84606.1"/>
    </source>
</evidence>
<dbReference type="AlphaFoldDB" id="W4UUK0"/>
<proteinExistence type="predicted"/>
<dbReference type="EMBL" id="BAIV01000018">
    <property type="protein sequence ID" value="GAE84606.1"/>
    <property type="molecule type" value="Genomic_DNA"/>
</dbReference>
<keyword evidence="3" id="KW-1185">Reference proteome</keyword>
<organism evidence="2 3">
    <name type="scientific">Bacteroides reticulotermitis JCM 10512</name>
    <dbReference type="NCBI Taxonomy" id="1445607"/>
    <lineage>
        <taxon>Bacteria</taxon>
        <taxon>Pseudomonadati</taxon>
        <taxon>Bacteroidota</taxon>
        <taxon>Bacteroidia</taxon>
        <taxon>Bacteroidales</taxon>
        <taxon>Bacteroidaceae</taxon>
        <taxon>Bacteroides</taxon>
    </lineage>
</organism>